<feature type="region of interest" description="Disordered" evidence="1">
    <location>
        <begin position="1"/>
        <end position="35"/>
    </location>
</feature>
<evidence type="ECO:0000313" key="3">
    <source>
        <dbReference type="Proteomes" id="UP000184330"/>
    </source>
</evidence>
<feature type="compositionally biased region" description="Basic and acidic residues" evidence="1">
    <location>
        <begin position="23"/>
        <end position="35"/>
    </location>
</feature>
<evidence type="ECO:0000256" key="1">
    <source>
        <dbReference type="SAM" id="MobiDB-lite"/>
    </source>
</evidence>
<evidence type="ECO:0000313" key="2">
    <source>
        <dbReference type="EMBL" id="CZR66127.1"/>
    </source>
</evidence>
<accession>A0A1L7XMG3</accession>
<feature type="region of interest" description="Disordered" evidence="1">
    <location>
        <begin position="49"/>
        <end position="130"/>
    </location>
</feature>
<protein>
    <submittedName>
        <fullName evidence="2">Uncharacterized protein</fullName>
    </submittedName>
</protein>
<dbReference type="OrthoDB" id="10487082at2759"/>
<feature type="compositionally biased region" description="Pro residues" evidence="1">
    <location>
        <begin position="57"/>
        <end position="67"/>
    </location>
</feature>
<sequence>MPMMRARDDGGDGGDGGRPCKRQRLERMCPSSRDRDEDIAWCCGKRLCACTRSNPHPTTPPKRPPPNGRYDVNGPITELRQLDDSDSTHLPSSPSSPPRSDSSDDEDDDDEDIPRYASPTFFGVGSRKRKPSEASIGRLPLKYFDSIGLPRLPHVPLDLPFPSTVAFAYLKYRSNFEQQIVFASHLEEQSDLALNDRERHKRRKKNEAEFADAWETYHDYELPKCPTVYRPFKPKNSAEDKRIADYTRVACSFLSQRQNDRRKLVAWFEDKDHPVYQERMTALAIWKNSSEARISRWSKGVMFVENPFIQDIKAKMAQNAKRHAKAPRHRRWKVEAGFESTLRIELFKDDIETKCEEGTPADSEQFSEEESDEDEDKDLPQRAGELDFVIGTAE</sequence>
<feature type="compositionally biased region" description="Acidic residues" evidence="1">
    <location>
        <begin position="365"/>
        <end position="377"/>
    </location>
</feature>
<dbReference type="Proteomes" id="UP000184330">
    <property type="component" value="Unassembled WGS sequence"/>
</dbReference>
<proteinExistence type="predicted"/>
<feature type="compositionally biased region" description="Basic and acidic residues" evidence="1">
    <location>
        <begin position="1"/>
        <end position="10"/>
    </location>
</feature>
<keyword evidence="3" id="KW-1185">Reference proteome</keyword>
<feature type="region of interest" description="Disordered" evidence="1">
    <location>
        <begin position="353"/>
        <end position="394"/>
    </location>
</feature>
<dbReference type="AlphaFoldDB" id="A0A1L7XMG3"/>
<name>A0A1L7XMG3_9HELO</name>
<gene>
    <name evidence="2" type="ORF">PAC_16028</name>
</gene>
<reference evidence="2 3" key="1">
    <citation type="submission" date="2016-03" db="EMBL/GenBank/DDBJ databases">
        <authorList>
            <person name="Ploux O."/>
        </authorList>
    </citation>
    <scope>NUCLEOTIDE SEQUENCE [LARGE SCALE GENOMIC DNA]</scope>
    <source>
        <strain evidence="2 3">UAMH 11012</strain>
    </source>
</reference>
<organism evidence="2 3">
    <name type="scientific">Phialocephala subalpina</name>
    <dbReference type="NCBI Taxonomy" id="576137"/>
    <lineage>
        <taxon>Eukaryota</taxon>
        <taxon>Fungi</taxon>
        <taxon>Dikarya</taxon>
        <taxon>Ascomycota</taxon>
        <taxon>Pezizomycotina</taxon>
        <taxon>Leotiomycetes</taxon>
        <taxon>Helotiales</taxon>
        <taxon>Mollisiaceae</taxon>
        <taxon>Phialocephala</taxon>
        <taxon>Phialocephala fortinii species complex</taxon>
    </lineage>
</organism>
<dbReference type="EMBL" id="FJOG01000035">
    <property type="protein sequence ID" value="CZR66127.1"/>
    <property type="molecule type" value="Genomic_DNA"/>
</dbReference>
<feature type="compositionally biased region" description="Acidic residues" evidence="1">
    <location>
        <begin position="103"/>
        <end position="112"/>
    </location>
</feature>